<dbReference type="AlphaFoldDB" id="E4YUZ8"/>
<proteinExistence type="predicted"/>
<organism evidence="1">
    <name type="scientific">Oikopleura dioica</name>
    <name type="common">Tunicate</name>
    <dbReference type="NCBI Taxonomy" id="34765"/>
    <lineage>
        <taxon>Eukaryota</taxon>
        <taxon>Metazoa</taxon>
        <taxon>Chordata</taxon>
        <taxon>Tunicata</taxon>
        <taxon>Appendicularia</taxon>
        <taxon>Copelata</taxon>
        <taxon>Oikopleuridae</taxon>
        <taxon>Oikopleura</taxon>
    </lineage>
</organism>
<reference evidence="1" key="1">
    <citation type="journal article" date="2010" name="Science">
        <title>Plasticity of animal genome architecture unmasked by rapid evolution of a pelagic tunicate.</title>
        <authorList>
            <person name="Denoeud F."/>
            <person name="Henriet S."/>
            <person name="Mungpakdee S."/>
            <person name="Aury J.M."/>
            <person name="Da Silva C."/>
            <person name="Brinkmann H."/>
            <person name="Mikhaleva J."/>
            <person name="Olsen L.C."/>
            <person name="Jubin C."/>
            <person name="Canestro C."/>
            <person name="Bouquet J.M."/>
            <person name="Danks G."/>
            <person name="Poulain J."/>
            <person name="Campsteijn C."/>
            <person name="Adamski M."/>
            <person name="Cross I."/>
            <person name="Yadetie F."/>
            <person name="Muffato M."/>
            <person name="Louis A."/>
            <person name="Butcher S."/>
            <person name="Tsagkogeorga G."/>
            <person name="Konrad A."/>
            <person name="Singh S."/>
            <person name="Jensen M.F."/>
            <person name="Cong E.H."/>
            <person name="Eikeseth-Otteraa H."/>
            <person name="Noel B."/>
            <person name="Anthouard V."/>
            <person name="Porcel B.M."/>
            <person name="Kachouri-Lafond R."/>
            <person name="Nishino A."/>
            <person name="Ugolini M."/>
            <person name="Chourrout P."/>
            <person name="Nishida H."/>
            <person name="Aasland R."/>
            <person name="Huzurbazar S."/>
            <person name="Westhof E."/>
            <person name="Delsuc F."/>
            <person name="Lehrach H."/>
            <person name="Reinhardt R."/>
            <person name="Weissenbach J."/>
            <person name="Roy S.W."/>
            <person name="Artiguenave F."/>
            <person name="Postlethwait J.H."/>
            <person name="Manak J.R."/>
            <person name="Thompson E.M."/>
            <person name="Jaillon O."/>
            <person name="Du Pasquier L."/>
            <person name="Boudinot P."/>
            <person name="Liberles D.A."/>
            <person name="Volff J.N."/>
            <person name="Philippe H."/>
            <person name="Lenhard B."/>
            <person name="Roest Crollius H."/>
            <person name="Wincker P."/>
            <person name="Chourrout D."/>
        </authorList>
    </citation>
    <scope>NUCLEOTIDE SEQUENCE [LARGE SCALE GENOMIC DNA]</scope>
</reference>
<protein>
    <recommendedName>
        <fullName evidence="2">Apple domain-containing protein</fullName>
    </recommendedName>
</protein>
<feature type="non-terminal residue" evidence="1">
    <location>
        <position position="216"/>
    </location>
</feature>
<dbReference type="Proteomes" id="UP000011014">
    <property type="component" value="Unassembled WGS sequence"/>
</dbReference>
<accession>E4YUZ8</accession>
<dbReference type="EMBL" id="FN655486">
    <property type="protein sequence ID" value="CBY39287.1"/>
    <property type="molecule type" value="Genomic_DNA"/>
</dbReference>
<evidence type="ECO:0008006" key="2">
    <source>
        <dbReference type="Google" id="ProtNLM"/>
    </source>
</evidence>
<gene>
    <name evidence="1" type="ORF">GSOID_T00019843001</name>
</gene>
<name>E4YUZ8_OIKDI</name>
<evidence type="ECO:0000313" key="1">
    <source>
        <dbReference type="EMBL" id="CBY39287.1"/>
    </source>
</evidence>
<sequence>MKLLVGLLVAKASADFELSCWQDEEASSYEGSGGSGDFIVDYYNNDDGTFTIESGQTFGECSLLPTFSCSHGVVVAATDIDWNFGEGGNVTCNNSIRLEDDFCSENFNQLYQWNGFAEDISFMNSGEGNQTITFEYMCYEDLVPQPECEYLTDSVFGPLQFNSAEIYGAVSANSTISPNPAIPDIESMYCAQQCAATAGCYGFSEDDSGCLLSSSN</sequence>